<keyword evidence="1" id="KW-0496">Mitochondrion</keyword>
<dbReference type="EMBL" id="KY774314">
    <property type="protein sequence ID" value="ART31972.1"/>
    <property type="molecule type" value="Genomic_DNA"/>
</dbReference>
<organism evidence="1">
    <name type="scientific">Utricularia reniformis</name>
    <dbReference type="NCBI Taxonomy" id="192314"/>
    <lineage>
        <taxon>Eukaryota</taxon>
        <taxon>Viridiplantae</taxon>
        <taxon>Streptophyta</taxon>
        <taxon>Embryophyta</taxon>
        <taxon>Tracheophyta</taxon>
        <taxon>Spermatophyta</taxon>
        <taxon>Magnoliopsida</taxon>
        <taxon>eudicotyledons</taxon>
        <taxon>Gunneridae</taxon>
        <taxon>Pentapetalae</taxon>
        <taxon>asterids</taxon>
        <taxon>lamiids</taxon>
        <taxon>Lamiales</taxon>
        <taxon>Lentibulariaceae</taxon>
        <taxon>Utricularia</taxon>
    </lineage>
</organism>
<evidence type="ECO:0000313" key="1">
    <source>
        <dbReference type="EMBL" id="ART31972.1"/>
    </source>
</evidence>
<reference evidence="1" key="1">
    <citation type="submission" date="2017-03" db="EMBL/GenBank/DDBJ databases">
        <title>The mitochondrial genome of the carnivorous plant Utricularia reniformis (Lentibulariaceae): structure, comparative analysis and evolutionary landmarks.</title>
        <authorList>
            <person name="Silva S.R."/>
            <person name="Alvarenga D.O."/>
            <person name="Michael T.P."/>
            <person name="Miranda V.F.O."/>
            <person name="Varani A.M."/>
        </authorList>
    </citation>
    <scope>NUCLEOTIDE SEQUENCE</scope>
</reference>
<proteinExistence type="predicted"/>
<dbReference type="AlphaFoldDB" id="A0A1Y0B3G9"/>
<sequence>MILGWMRYVNSHPPFPGSCNVQPLQAPVRAMAFTSSPLPERCHY</sequence>
<name>A0A1Y0B3G9_9LAMI</name>
<accession>A0A1Y0B3G9</accession>
<geneLocation type="mitochondrion" evidence="1"/>
<gene>
    <name evidence="1" type="ORF">AEK19_MT1800</name>
</gene>
<protein>
    <submittedName>
        <fullName evidence="1">Uncharacterized protein</fullName>
    </submittedName>
</protein>